<accession>A0AAD7D0Y4</accession>
<feature type="region of interest" description="Disordered" evidence="5">
    <location>
        <begin position="48"/>
        <end position="73"/>
    </location>
</feature>
<organism evidence="7 8">
    <name type="scientific">Mycena rosella</name>
    <name type="common">Pink bonnet</name>
    <name type="synonym">Agaricus rosellus</name>
    <dbReference type="NCBI Taxonomy" id="1033263"/>
    <lineage>
        <taxon>Eukaryota</taxon>
        <taxon>Fungi</taxon>
        <taxon>Dikarya</taxon>
        <taxon>Basidiomycota</taxon>
        <taxon>Agaricomycotina</taxon>
        <taxon>Agaricomycetes</taxon>
        <taxon>Agaricomycetidae</taxon>
        <taxon>Agaricales</taxon>
        <taxon>Marasmiineae</taxon>
        <taxon>Mycenaceae</taxon>
        <taxon>Mycena</taxon>
    </lineage>
</organism>
<dbReference type="Proteomes" id="UP001221757">
    <property type="component" value="Unassembled WGS sequence"/>
</dbReference>
<dbReference type="PRINTS" id="PR00792">
    <property type="entry name" value="PEPSIN"/>
</dbReference>
<dbReference type="InterPro" id="IPR001461">
    <property type="entry name" value="Aspartic_peptidase_A1"/>
</dbReference>
<keyword evidence="4 7" id="KW-0645">Protease</keyword>
<dbReference type="SUPFAM" id="SSF50630">
    <property type="entry name" value="Acid proteases"/>
    <property type="match status" value="1"/>
</dbReference>
<dbReference type="Gene3D" id="2.40.70.10">
    <property type="entry name" value="Acid Proteases"/>
    <property type="match status" value="2"/>
</dbReference>
<dbReference type="PROSITE" id="PS00141">
    <property type="entry name" value="ASP_PROTEASE"/>
    <property type="match status" value="2"/>
</dbReference>
<dbReference type="AlphaFoldDB" id="A0AAD7D0Y4"/>
<feature type="domain" description="Peptidase A1" evidence="6">
    <location>
        <begin position="84"/>
        <end position="402"/>
    </location>
</feature>
<feature type="active site" evidence="3">
    <location>
        <position position="283"/>
    </location>
</feature>
<reference evidence="7" key="1">
    <citation type="submission" date="2023-03" db="EMBL/GenBank/DDBJ databases">
        <title>Massive genome expansion in bonnet fungi (Mycena s.s.) driven by repeated elements and novel gene families across ecological guilds.</title>
        <authorList>
            <consortium name="Lawrence Berkeley National Laboratory"/>
            <person name="Harder C.B."/>
            <person name="Miyauchi S."/>
            <person name="Viragh M."/>
            <person name="Kuo A."/>
            <person name="Thoen E."/>
            <person name="Andreopoulos B."/>
            <person name="Lu D."/>
            <person name="Skrede I."/>
            <person name="Drula E."/>
            <person name="Henrissat B."/>
            <person name="Morin E."/>
            <person name="Kohler A."/>
            <person name="Barry K."/>
            <person name="LaButti K."/>
            <person name="Morin E."/>
            <person name="Salamov A."/>
            <person name="Lipzen A."/>
            <person name="Mereny Z."/>
            <person name="Hegedus B."/>
            <person name="Baldrian P."/>
            <person name="Stursova M."/>
            <person name="Weitz H."/>
            <person name="Taylor A."/>
            <person name="Grigoriev I.V."/>
            <person name="Nagy L.G."/>
            <person name="Martin F."/>
            <person name="Kauserud H."/>
        </authorList>
    </citation>
    <scope>NUCLEOTIDE SEQUENCE</scope>
    <source>
        <strain evidence="7">CBHHK067</strain>
    </source>
</reference>
<keyword evidence="2 4" id="KW-0064">Aspartyl protease</keyword>
<feature type="active site" evidence="3">
    <location>
        <position position="102"/>
    </location>
</feature>
<dbReference type="InterPro" id="IPR033121">
    <property type="entry name" value="PEPTIDASE_A1"/>
</dbReference>
<evidence type="ECO:0000256" key="2">
    <source>
        <dbReference type="ARBA" id="ARBA00022750"/>
    </source>
</evidence>
<dbReference type="PANTHER" id="PTHR47966">
    <property type="entry name" value="BETA-SITE APP-CLEAVING ENZYME, ISOFORM A-RELATED"/>
    <property type="match status" value="1"/>
</dbReference>
<dbReference type="PANTHER" id="PTHR47966:SF51">
    <property type="entry name" value="BETA-SITE APP-CLEAVING ENZYME, ISOFORM A-RELATED"/>
    <property type="match status" value="1"/>
</dbReference>
<dbReference type="GO" id="GO:0004190">
    <property type="term" value="F:aspartic-type endopeptidase activity"/>
    <property type="evidence" value="ECO:0007669"/>
    <property type="project" value="UniProtKB-KW"/>
</dbReference>
<evidence type="ECO:0000256" key="3">
    <source>
        <dbReference type="PIRSR" id="PIRSR601461-1"/>
    </source>
</evidence>
<sequence length="412" mass="43453">MSNSAVHHVAFKTNVVNAREIKQRDCARAKHLLAGHHAHGPQAFYDARKKHHHQSSGPGSAGPGSSGPSSSTTSIAVTDAAVTYTASVAVGNPATNYDLLIDTGSSNTWISAVDTPYSPTSTSKDERKKFQISYGLGSCSGEQYTDQVALGPKLVIKDQSIGVANQADQMNGLGGILGIGPVDLTTGTTMPDSAGGVPTVTDQLLKQGLISTECIGIYYEPTTTANAANGCLSFGGPDSSKYTGELNYVPITKSAPASNYWGIDQSISYGGQEIMASCGGIADTGTTLVMLPTSVLNAYKEATGAVEDPSTQLLTVTEDQYSNMQSMMFKIGGNEYELTKNAQIWPRSMNDSLGVPSNKICLIFADMGNVNVGDGLCFINGFTFLQRFYSVYDVSNSQVGFATTQYTQATTN</sequence>
<evidence type="ECO:0000256" key="1">
    <source>
        <dbReference type="ARBA" id="ARBA00007447"/>
    </source>
</evidence>
<evidence type="ECO:0000313" key="8">
    <source>
        <dbReference type="Proteomes" id="UP001221757"/>
    </source>
</evidence>
<dbReference type="GO" id="GO:0006508">
    <property type="term" value="P:proteolysis"/>
    <property type="evidence" value="ECO:0007669"/>
    <property type="project" value="UniProtKB-KW"/>
</dbReference>
<proteinExistence type="inferred from homology"/>
<dbReference type="PROSITE" id="PS51767">
    <property type="entry name" value="PEPTIDASE_A1"/>
    <property type="match status" value="1"/>
</dbReference>
<evidence type="ECO:0000256" key="4">
    <source>
        <dbReference type="RuleBase" id="RU000454"/>
    </source>
</evidence>
<dbReference type="CDD" id="cd05471">
    <property type="entry name" value="pepsin_like"/>
    <property type="match status" value="1"/>
</dbReference>
<protein>
    <submittedName>
        <fullName evidence="7">Acid protease</fullName>
    </submittedName>
</protein>
<evidence type="ECO:0000313" key="7">
    <source>
        <dbReference type="EMBL" id="KAJ7673526.1"/>
    </source>
</evidence>
<evidence type="ECO:0000259" key="6">
    <source>
        <dbReference type="PROSITE" id="PS51767"/>
    </source>
</evidence>
<comment type="caution">
    <text evidence="7">The sequence shown here is derived from an EMBL/GenBank/DDBJ whole genome shotgun (WGS) entry which is preliminary data.</text>
</comment>
<dbReference type="EMBL" id="JARKIE010000161">
    <property type="protein sequence ID" value="KAJ7673526.1"/>
    <property type="molecule type" value="Genomic_DNA"/>
</dbReference>
<dbReference type="InterPro" id="IPR001969">
    <property type="entry name" value="Aspartic_peptidase_AS"/>
</dbReference>
<dbReference type="InterPro" id="IPR021109">
    <property type="entry name" value="Peptidase_aspartic_dom_sf"/>
</dbReference>
<keyword evidence="8" id="KW-1185">Reference proteome</keyword>
<keyword evidence="4" id="KW-0378">Hydrolase</keyword>
<evidence type="ECO:0000256" key="5">
    <source>
        <dbReference type="SAM" id="MobiDB-lite"/>
    </source>
</evidence>
<dbReference type="Pfam" id="PF00026">
    <property type="entry name" value="Asp"/>
    <property type="match status" value="1"/>
</dbReference>
<gene>
    <name evidence="7" type="ORF">B0H17DRAFT_1082860</name>
</gene>
<dbReference type="InterPro" id="IPR034164">
    <property type="entry name" value="Pepsin-like_dom"/>
</dbReference>
<comment type="similarity">
    <text evidence="1 4">Belongs to the peptidase A1 family.</text>
</comment>
<name>A0AAD7D0Y4_MYCRO</name>